<name>A0A9P3HAU7_9FUNG</name>
<dbReference type="GO" id="GO:0000139">
    <property type="term" value="C:Golgi membrane"/>
    <property type="evidence" value="ECO:0007669"/>
    <property type="project" value="UniProtKB-SubCell"/>
</dbReference>
<keyword evidence="10 11" id="KW-0472">Membrane</keyword>
<feature type="transmembrane region" description="Helical" evidence="11">
    <location>
        <begin position="171"/>
        <end position="193"/>
    </location>
</feature>
<keyword evidence="7" id="KW-0735">Signal-anchor</keyword>
<dbReference type="SUPFAM" id="SSF53448">
    <property type="entry name" value="Nucleotide-diphospho-sugar transferases"/>
    <property type="match status" value="1"/>
</dbReference>
<comment type="caution">
    <text evidence="13">The sequence shown here is derived from an EMBL/GenBank/DDBJ whole genome shotgun (WGS) entry which is preliminary data.</text>
</comment>
<dbReference type="GO" id="GO:0005789">
    <property type="term" value="C:endoplasmic reticulum membrane"/>
    <property type="evidence" value="ECO:0007669"/>
    <property type="project" value="InterPro"/>
</dbReference>
<dbReference type="Pfam" id="PF12326">
    <property type="entry name" value="EOS1"/>
    <property type="match status" value="1"/>
</dbReference>
<feature type="transmembrane region" description="Helical" evidence="11">
    <location>
        <begin position="127"/>
        <end position="150"/>
    </location>
</feature>
<feature type="transmembrane region" description="Helical" evidence="11">
    <location>
        <begin position="66"/>
        <end position="87"/>
    </location>
</feature>
<evidence type="ECO:0000256" key="5">
    <source>
        <dbReference type="ARBA" id="ARBA00022679"/>
    </source>
</evidence>
<gene>
    <name evidence="13" type="ORF">EMPS_05436</name>
</gene>
<proteinExistence type="inferred from homology"/>
<evidence type="ECO:0000256" key="8">
    <source>
        <dbReference type="ARBA" id="ARBA00022989"/>
    </source>
</evidence>
<evidence type="ECO:0000313" key="14">
    <source>
        <dbReference type="Proteomes" id="UP000827284"/>
    </source>
</evidence>
<dbReference type="Pfam" id="PF04572">
    <property type="entry name" value="Gb3_synth"/>
    <property type="match status" value="1"/>
</dbReference>
<evidence type="ECO:0000256" key="2">
    <source>
        <dbReference type="ARBA" id="ARBA00008661"/>
    </source>
</evidence>
<evidence type="ECO:0000256" key="11">
    <source>
        <dbReference type="SAM" id="Phobius"/>
    </source>
</evidence>
<evidence type="ECO:0000259" key="12">
    <source>
        <dbReference type="Pfam" id="PF04572"/>
    </source>
</evidence>
<dbReference type="Pfam" id="PF04488">
    <property type="entry name" value="Gly_transf_sug"/>
    <property type="match status" value="1"/>
</dbReference>
<dbReference type="InterPro" id="IPR007577">
    <property type="entry name" value="GlycoTrfase_DXD_sugar-bd_CS"/>
</dbReference>
<sequence>MPPQRPPIYSMRDVPPQYLQLSRALRFLCLCPALWGIYIHLKQARSIDDRDARAHMMMKSSALDNYVGILWCLLGGLWSFWLTNNLIRRWFIHYEPRPAMIRLFTLATIFWFSVVSFVSFFGADEPIWPWMAICAILAVAQIIQTIHFRFRGMYKLDPQKASRAGVDPRAIIVRTVLIPGGLVSFITMMMLLYQNNSRPSSAEALASTGANALASLNAAKQAIGTAQTQILILIVTSWTAKGFQKRQTFRETTLRLLPTPSSKFSYTYKFVLGEAPSTRAREVMGPKIKEEQASYDDLLILPVSDTYEDLSYKVFKALEWSNKFKFDFLCKTDDDIFVRWDTVANELMDLGPTHYYWRGLAYWDMAPITNPENKNIEHEFKLGVFPPFVAGSLYIFSRDIVTLLTYPGPRLFTKNEDQNIGIWLHPYNIKPIHDKRMQQWDVCEDDMLAKHFSDAFTPVESMHAMYRNVVEHKPLCQGFRQTYCAACYSCYGRSNHWKDWGVACDSVKGITNLNKNDGLYQGTGAIDIKDPMPAIGNKDEWIVPGVLTDASSIYSDTEGWAKLHWAIWTTDPKTTWQARHYQAIETLFVHNPDAVLMILSNTLPSDFFIDYTRQGYQIHILSFSKDLLLKRKWFFSPNTEDWLKRWNEWAEAGQFFPVHLADYLRLVALYKYGGLYMDMDALWIRSPGDGMTEFIGSDVSDTADDRAWTLDDKNTYLANGVMRFKRGRTMFRQIAENYFTVTNYDPECFNCGGPKAFTTYVRNHRSALESNGLTILPREALYPYNWKEVEGAIQNAKSGALPQAEVIKMEEHGLGLHLYGKVTNKKTIEEGSVVAAALKIWSLDIFSQSAAFSSPRLQGPKVLYYRPRPAGLSSSASPSVSSLLDKAPGAFTGIDAIFVRGVDRYVPSASTTGPGGVHTQKATLRIAVEHGLVTLHPSAAAGTKKVDMDLGDEVSMAQLNLALSRIRYLAPSEKTRWDGSDKVTLQVKFGEMERELVIPVIRKSFIA</sequence>
<dbReference type="InterPro" id="IPR021100">
    <property type="entry name" value="N-glycosylation_EOS1"/>
</dbReference>
<dbReference type="Gene3D" id="3.90.550.20">
    <property type="match status" value="1"/>
</dbReference>
<keyword evidence="6 11" id="KW-0812">Transmembrane</keyword>
<comment type="similarity">
    <text evidence="3">Belongs to the glycosyltransferase 32 family.</text>
</comment>
<comment type="subcellular location">
    <subcellularLocation>
        <location evidence="1">Golgi apparatus membrane</location>
        <topology evidence="1">Single-pass type II membrane protein</topology>
    </subcellularLocation>
</comment>
<dbReference type="Pfam" id="PF01762">
    <property type="entry name" value="Galactosyl_T"/>
    <property type="match status" value="1"/>
</dbReference>
<evidence type="ECO:0000256" key="10">
    <source>
        <dbReference type="ARBA" id="ARBA00023136"/>
    </source>
</evidence>
<dbReference type="InterPro" id="IPR044789">
    <property type="entry name" value="Put_A1-4-GlycosylTfrase_plant"/>
</dbReference>
<keyword evidence="9" id="KW-0333">Golgi apparatus</keyword>
<dbReference type="EMBL" id="BQFW01000007">
    <property type="protein sequence ID" value="GJJ73078.1"/>
    <property type="molecule type" value="Genomic_DNA"/>
</dbReference>
<accession>A0A9P3HAU7</accession>
<dbReference type="AlphaFoldDB" id="A0A9P3HAU7"/>
<dbReference type="Proteomes" id="UP000827284">
    <property type="component" value="Unassembled WGS sequence"/>
</dbReference>
<organism evidence="13 14">
    <name type="scientific">Entomortierella parvispora</name>
    <dbReference type="NCBI Taxonomy" id="205924"/>
    <lineage>
        <taxon>Eukaryota</taxon>
        <taxon>Fungi</taxon>
        <taxon>Fungi incertae sedis</taxon>
        <taxon>Mucoromycota</taxon>
        <taxon>Mortierellomycotina</taxon>
        <taxon>Mortierellomycetes</taxon>
        <taxon>Mortierellales</taxon>
        <taxon>Mortierellaceae</taxon>
        <taxon>Entomortierella</taxon>
    </lineage>
</organism>
<keyword evidence="5" id="KW-0808">Transferase</keyword>
<dbReference type="InterPro" id="IPR002659">
    <property type="entry name" value="Glyco_trans_31"/>
</dbReference>
<dbReference type="InterPro" id="IPR029044">
    <property type="entry name" value="Nucleotide-diphossugar_trans"/>
</dbReference>
<dbReference type="InterPro" id="IPR007652">
    <property type="entry name" value="A1-4-GlycosylTfrase_dom"/>
</dbReference>
<keyword evidence="8 11" id="KW-1133">Transmembrane helix</keyword>
<dbReference type="GO" id="GO:0034599">
    <property type="term" value="P:cellular response to oxidative stress"/>
    <property type="evidence" value="ECO:0007669"/>
    <property type="project" value="InterPro"/>
</dbReference>
<comment type="similarity">
    <text evidence="2">Belongs to the glycosyltransferase 31 family.</text>
</comment>
<dbReference type="GO" id="GO:0016758">
    <property type="term" value="F:hexosyltransferase activity"/>
    <property type="evidence" value="ECO:0007669"/>
    <property type="project" value="InterPro"/>
</dbReference>
<dbReference type="Gene3D" id="3.90.550.50">
    <property type="match status" value="1"/>
</dbReference>
<keyword evidence="4" id="KW-0328">Glycosyltransferase</keyword>
<feature type="transmembrane region" description="Helical" evidence="11">
    <location>
        <begin position="99"/>
        <end position="121"/>
    </location>
</feature>
<reference evidence="13" key="1">
    <citation type="submission" date="2021-11" db="EMBL/GenBank/DDBJ databases">
        <authorList>
            <person name="Herlambang A."/>
            <person name="Guo Y."/>
            <person name="Takashima Y."/>
            <person name="Nishizawa T."/>
        </authorList>
    </citation>
    <scope>NUCLEOTIDE SEQUENCE</scope>
    <source>
        <strain evidence="13">E1425</strain>
    </source>
</reference>
<evidence type="ECO:0000256" key="6">
    <source>
        <dbReference type="ARBA" id="ARBA00022692"/>
    </source>
</evidence>
<evidence type="ECO:0000256" key="3">
    <source>
        <dbReference type="ARBA" id="ARBA00009003"/>
    </source>
</evidence>
<dbReference type="PANTHER" id="PTHR46781:SF5">
    <property type="entry name" value="ALPHA 1,4-GLYCOSYLTRANSFERASE FAMILY PROTEIN"/>
    <property type="match status" value="1"/>
</dbReference>
<evidence type="ECO:0000256" key="9">
    <source>
        <dbReference type="ARBA" id="ARBA00023034"/>
    </source>
</evidence>
<dbReference type="PANTHER" id="PTHR46781">
    <property type="entry name" value="ALPHA 1,4-GLYCOSYLTRANSFERASE FAMILY PROTEIN"/>
    <property type="match status" value="1"/>
</dbReference>
<keyword evidence="14" id="KW-1185">Reference proteome</keyword>
<feature type="domain" description="Alpha 1,4-glycosyltransferase" evidence="12">
    <location>
        <begin position="741"/>
        <end position="833"/>
    </location>
</feature>
<evidence type="ECO:0000256" key="4">
    <source>
        <dbReference type="ARBA" id="ARBA00022676"/>
    </source>
</evidence>
<protein>
    <recommendedName>
        <fullName evidence="12">Alpha 1,4-glycosyltransferase domain-containing protein</fullName>
    </recommendedName>
</protein>
<evidence type="ECO:0000313" key="13">
    <source>
        <dbReference type="EMBL" id="GJJ73078.1"/>
    </source>
</evidence>
<reference evidence="13" key="2">
    <citation type="journal article" date="2022" name="Microbiol. Resour. Announc.">
        <title>Whole-Genome Sequence of Entomortierella parvispora E1425, a Mucoromycotan Fungus Associated with Burkholderiaceae-Related Endosymbiotic Bacteria.</title>
        <authorList>
            <person name="Herlambang A."/>
            <person name="Guo Y."/>
            <person name="Takashima Y."/>
            <person name="Narisawa K."/>
            <person name="Ohta H."/>
            <person name="Nishizawa T."/>
        </authorList>
    </citation>
    <scope>NUCLEOTIDE SEQUENCE</scope>
    <source>
        <strain evidence="13">E1425</strain>
    </source>
</reference>
<evidence type="ECO:0000256" key="1">
    <source>
        <dbReference type="ARBA" id="ARBA00004323"/>
    </source>
</evidence>
<evidence type="ECO:0000256" key="7">
    <source>
        <dbReference type="ARBA" id="ARBA00022968"/>
    </source>
</evidence>
<dbReference type="OrthoDB" id="2139606at2759"/>